<dbReference type="STRING" id="1531966.A0A0A1TSC7"/>
<dbReference type="OrthoDB" id="2564987at2759"/>
<dbReference type="SUPFAM" id="SSF50685">
    <property type="entry name" value="Barwin-like endoglucanases"/>
    <property type="match status" value="1"/>
</dbReference>
<organism evidence="1 2">
    <name type="scientific">[Torrubiella] hemipterigena</name>
    <dbReference type="NCBI Taxonomy" id="1531966"/>
    <lineage>
        <taxon>Eukaryota</taxon>
        <taxon>Fungi</taxon>
        <taxon>Dikarya</taxon>
        <taxon>Ascomycota</taxon>
        <taxon>Pezizomycotina</taxon>
        <taxon>Sordariomycetes</taxon>
        <taxon>Hypocreomycetidae</taxon>
        <taxon>Hypocreales</taxon>
        <taxon>Clavicipitaceae</taxon>
        <taxon>Clavicipitaceae incertae sedis</taxon>
        <taxon>'Torrubiella' clade</taxon>
    </lineage>
</organism>
<dbReference type="HOGENOM" id="CLU_2348173_0_0_1"/>
<dbReference type="InterPro" id="IPR036908">
    <property type="entry name" value="RlpA-like_sf"/>
</dbReference>
<gene>
    <name evidence="1" type="ORF">VHEMI10695</name>
</gene>
<keyword evidence="2" id="KW-1185">Reference proteome</keyword>
<accession>A0A0A1TSC7</accession>
<reference evidence="1 2" key="1">
    <citation type="journal article" date="2015" name="Genome Announc.">
        <title>Draft Genome Sequence and Gene Annotation of the Entomopathogenic Fungus Verticillium hemipterigenum.</title>
        <authorList>
            <person name="Horn F."/>
            <person name="Habel A."/>
            <person name="Scharf D.H."/>
            <person name="Dworschak J."/>
            <person name="Brakhage A.A."/>
            <person name="Guthke R."/>
            <person name="Hertweck C."/>
            <person name="Linde J."/>
        </authorList>
    </citation>
    <scope>NUCLEOTIDE SEQUENCE [LARGE SCALE GENOMIC DNA]</scope>
</reference>
<dbReference type="EMBL" id="CDHN01000009">
    <property type="protein sequence ID" value="CEJ95200.1"/>
    <property type="molecule type" value="Genomic_DNA"/>
</dbReference>
<sequence length="97" mass="10235">MSNIPLQSAEGRATYCGKSVIVTVNGQESATPFFIGDGCERCAHGSDNVCEPNGAAGLDFSYSALSDLSSESQACLDGHIEISYEIINETVYSFETG</sequence>
<name>A0A0A1TSC7_9HYPO</name>
<proteinExistence type="predicted"/>
<dbReference type="Proteomes" id="UP000039046">
    <property type="component" value="Unassembled WGS sequence"/>
</dbReference>
<evidence type="ECO:0000313" key="1">
    <source>
        <dbReference type="EMBL" id="CEJ95200.1"/>
    </source>
</evidence>
<evidence type="ECO:0000313" key="2">
    <source>
        <dbReference type="Proteomes" id="UP000039046"/>
    </source>
</evidence>
<protein>
    <submittedName>
        <fullName evidence="1">Uncharacterized protein</fullName>
    </submittedName>
</protein>
<dbReference type="Gene3D" id="2.40.40.10">
    <property type="entry name" value="RlpA-like domain"/>
    <property type="match status" value="1"/>
</dbReference>
<dbReference type="AlphaFoldDB" id="A0A0A1TSC7"/>